<dbReference type="EMBL" id="VSRR010110502">
    <property type="protein sequence ID" value="MPC97560.1"/>
    <property type="molecule type" value="Genomic_DNA"/>
</dbReference>
<dbReference type="InterPro" id="IPR002557">
    <property type="entry name" value="Chitin-bd_dom"/>
</dbReference>
<feature type="domain" description="Chitin-binding type-2" evidence="1">
    <location>
        <begin position="100"/>
        <end position="157"/>
    </location>
</feature>
<dbReference type="PROSITE" id="PS50940">
    <property type="entry name" value="CHIT_BIND_II"/>
    <property type="match status" value="1"/>
</dbReference>
<sequence length="161" mass="17364">MPGEIPSDASLSCGDNNHFDPAIGECAGGGQCTPSCELPPCHITCTTSVDIISDPFNCTVYKVCAGGNYVGSYQCPPDASYFDGKYCQNDPDQCCSELCTPYCYPDVIQAPDPHDCHSYYICETVGAPADDHHFKCGDNQIFDFVLGRCITGDNCRNLCSK</sequence>
<dbReference type="GO" id="GO:0008061">
    <property type="term" value="F:chitin binding"/>
    <property type="evidence" value="ECO:0007669"/>
    <property type="project" value="InterPro"/>
</dbReference>
<comment type="caution">
    <text evidence="2">The sequence shown here is derived from an EMBL/GenBank/DDBJ whole genome shotgun (WGS) entry which is preliminary data.</text>
</comment>
<evidence type="ECO:0000259" key="1">
    <source>
        <dbReference type="PROSITE" id="PS50940"/>
    </source>
</evidence>
<dbReference type="Proteomes" id="UP000324222">
    <property type="component" value="Unassembled WGS sequence"/>
</dbReference>
<dbReference type="OrthoDB" id="6373422at2759"/>
<gene>
    <name evidence="2" type="ORF">E2C01_092881</name>
</gene>
<dbReference type="GO" id="GO:0005576">
    <property type="term" value="C:extracellular region"/>
    <property type="evidence" value="ECO:0007669"/>
    <property type="project" value="InterPro"/>
</dbReference>
<dbReference type="AlphaFoldDB" id="A0A5B7JLF4"/>
<evidence type="ECO:0000313" key="2">
    <source>
        <dbReference type="EMBL" id="MPC97560.1"/>
    </source>
</evidence>
<proteinExistence type="predicted"/>
<protein>
    <recommendedName>
        <fullName evidence="1">Chitin-binding type-2 domain-containing protein</fullName>
    </recommendedName>
</protein>
<reference evidence="2 3" key="1">
    <citation type="submission" date="2019-05" db="EMBL/GenBank/DDBJ databases">
        <title>Another draft genome of Portunus trituberculatus and its Hox gene families provides insights of decapod evolution.</title>
        <authorList>
            <person name="Jeong J.-H."/>
            <person name="Song I."/>
            <person name="Kim S."/>
            <person name="Choi T."/>
            <person name="Kim D."/>
            <person name="Ryu S."/>
            <person name="Kim W."/>
        </authorList>
    </citation>
    <scope>NUCLEOTIDE SEQUENCE [LARGE SCALE GENOMIC DNA]</scope>
    <source>
        <tissue evidence="2">Muscle</tissue>
    </source>
</reference>
<organism evidence="2 3">
    <name type="scientific">Portunus trituberculatus</name>
    <name type="common">Swimming crab</name>
    <name type="synonym">Neptunus trituberculatus</name>
    <dbReference type="NCBI Taxonomy" id="210409"/>
    <lineage>
        <taxon>Eukaryota</taxon>
        <taxon>Metazoa</taxon>
        <taxon>Ecdysozoa</taxon>
        <taxon>Arthropoda</taxon>
        <taxon>Crustacea</taxon>
        <taxon>Multicrustacea</taxon>
        <taxon>Malacostraca</taxon>
        <taxon>Eumalacostraca</taxon>
        <taxon>Eucarida</taxon>
        <taxon>Decapoda</taxon>
        <taxon>Pleocyemata</taxon>
        <taxon>Brachyura</taxon>
        <taxon>Eubrachyura</taxon>
        <taxon>Portunoidea</taxon>
        <taxon>Portunidae</taxon>
        <taxon>Portuninae</taxon>
        <taxon>Portunus</taxon>
    </lineage>
</organism>
<accession>A0A5B7JLF4</accession>
<keyword evidence="3" id="KW-1185">Reference proteome</keyword>
<evidence type="ECO:0000313" key="3">
    <source>
        <dbReference type="Proteomes" id="UP000324222"/>
    </source>
</evidence>
<dbReference type="SMART" id="SM00494">
    <property type="entry name" value="ChtBD2"/>
    <property type="match status" value="2"/>
</dbReference>
<name>A0A5B7JLF4_PORTR</name>